<dbReference type="Proteomes" id="UP000675920">
    <property type="component" value="Unplaced"/>
</dbReference>
<dbReference type="OrthoDB" id="9793307at2"/>
<evidence type="ECO:0000313" key="1">
    <source>
        <dbReference type="Proteomes" id="UP000675920"/>
    </source>
</evidence>
<dbReference type="RefSeq" id="WP_028311247.1">
    <property type="nucleotide sequence ID" value="NZ_AXWS01000008.1"/>
</dbReference>
<reference evidence="2" key="1">
    <citation type="submission" date="2025-08" db="UniProtKB">
        <authorList>
            <consortium name="RefSeq"/>
        </authorList>
    </citation>
    <scope>IDENTIFICATION</scope>
</reference>
<organism evidence="1 2">
    <name type="scientific">Derxia gummosa DSM 723</name>
    <dbReference type="NCBI Taxonomy" id="1121388"/>
    <lineage>
        <taxon>Bacteria</taxon>
        <taxon>Pseudomonadati</taxon>
        <taxon>Pseudomonadota</taxon>
        <taxon>Betaproteobacteria</taxon>
        <taxon>Burkholderiales</taxon>
        <taxon>Alcaligenaceae</taxon>
        <taxon>Derxia</taxon>
    </lineage>
</organism>
<proteinExistence type="predicted"/>
<name>A0A8B6X389_9BURK</name>
<keyword evidence="1" id="KW-1185">Reference proteome</keyword>
<evidence type="ECO:0000313" key="2">
    <source>
        <dbReference type="RefSeq" id="WP_028311247.1"/>
    </source>
</evidence>
<protein>
    <submittedName>
        <fullName evidence="2">Uncharacterized protein</fullName>
    </submittedName>
</protein>
<dbReference type="AlphaFoldDB" id="A0A8B6X389"/>
<accession>A0A8B6X389</accession>
<sequence length="270" mass="30107">MNIPVRSQRATRDTLKRFFGANTRPNAGHFSTLIDSMLNMEDEGFSKHPKRGLEVRAAPGENTLFSLYRPGDVREQPRWQIGHLNGESLGIQACHEREASSVLTLSGDAESACRVAVGAGATGRAVLAVDGRVEMDGRLGRAVTDLPEPPLADGRWHAVTGDLQGCQAFEVMAVAGNPGRKRYALMHALCINTFHPRTGLLDWLWRRRGIRITDNWYGRRCGRLELRWTGSHGTRGQYRLEVRSGCDYGDGTVIRVHLTKLWFDDMKPEA</sequence>